<keyword evidence="3" id="KW-0371">Homeobox</keyword>
<feature type="compositionally biased region" description="Low complexity" evidence="1">
    <location>
        <begin position="295"/>
        <end position="305"/>
    </location>
</feature>
<evidence type="ECO:0000313" key="4">
    <source>
        <dbReference type="Proteomes" id="UP000815677"/>
    </source>
</evidence>
<proteinExistence type="predicted"/>
<evidence type="ECO:0000259" key="2">
    <source>
        <dbReference type="Pfam" id="PF12737"/>
    </source>
</evidence>
<feature type="region of interest" description="Disordered" evidence="1">
    <location>
        <begin position="95"/>
        <end position="119"/>
    </location>
</feature>
<reference evidence="3" key="1">
    <citation type="submission" date="2014-09" db="EMBL/GenBank/DDBJ databases">
        <title>Genome sequence of the luminous mushroom Mycena chlorophos for searching fungal bioluminescence genes.</title>
        <authorList>
            <person name="Tanaka Y."/>
            <person name="Kasuga D."/>
            <person name="Oba Y."/>
            <person name="Hase S."/>
            <person name="Sato K."/>
            <person name="Oba Y."/>
            <person name="Sakakibara Y."/>
        </authorList>
    </citation>
    <scope>NUCLEOTIDE SEQUENCE</scope>
</reference>
<keyword evidence="3" id="KW-0238">DNA-binding</keyword>
<feature type="region of interest" description="Disordered" evidence="1">
    <location>
        <begin position="287"/>
        <end position="377"/>
    </location>
</feature>
<feature type="domain" description="Mating-type protein C-terminal" evidence="2">
    <location>
        <begin position="233"/>
        <end position="364"/>
    </location>
</feature>
<keyword evidence="4" id="KW-1185">Reference proteome</keyword>
<sequence length="517" mass="57077">MSLSERFLAAQAQFLEAASESPEKMAVFDHMWSSLHADLESAATAGTLDSYTKGIAGTVADRISTLSDYLLQAENLEKEIGDDLVQVFTEKLSFEDSQPTTPAPTPKPQRPRVVTAPRKPAPTMPPYIAPAYRWLLQHLYKPYPSAAAVTKILNEACAIAAASGDEMPTDVSIRTWIGKARGKIGWNDYLREVFRGSKPDMLRAARKQFKVVHRRGPIKNECDDSDDDKDLPPTVRNAFVNIEARAKDLYGDRLEPSLLVGFMGDAVKTWDPELDSKAQVEKIARKAYPTPEPSSPESSFSSPSLVRKRSSSELGDDDDYDEPISRKRSRNDTELPTPPDSARSSPAPTNRKRRLSESDSAPGPSKRMRTASAPLPTVDLATTPSFDFLNDWFLQQNQQSLDSVSVGPFSSADFDVLTEEESPLGSPAASLSLLGGESMPNYTYQDPLKDLENLDFDLDSILNNFAYDKEPQAQLFEPSFTMSMGGMDSFIMPQHTFDIAKFPSDFGQYTTPTAAFA</sequence>
<dbReference type="GO" id="GO:0003677">
    <property type="term" value="F:DNA binding"/>
    <property type="evidence" value="ECO:0007669"/>
    <property type="project" value="UniProtKB-KW"/>
</dbReference>
<dbReference type="InterPro" id="IPR024441">
    <property type="entry name" value="Homeodomain1_C"/>
</dbReference>
<evidence type="ECO:0000256" key="1">
    <source>
        <dbReference type="SAM" id="MobiDB-lite"/>
    </source>
</evidence>
<evidence type="ECO:0000313" key="3">
    <source>
        <dbReference type="EMBL" id="GAT59044.1"/>
    </source>
</evidence>
<dbReference type="Proteomes" id="UP000815677">
    <property type="component" value="Unassembled WGS sequence"/>
</dbReference>
<dbReference type="Pfam" id="PF12737">
    <property type="entry name" value="Mating_C"/>
    <property type="match status" value="1"/>
</dbReference>
<dbReference type="EMBL" id="DF849799">
    <property type="protein sequence ID" value="GAT59044.1"/>
    <property type="molecule type" value="Genomic_DNA"/>
</dbReference>
<name>A0ABQ0M6W9_MYCCL</name>
<accession>A0ABQ0M6W9</accession>
<organism evidence="3 4">
    <name type="scientific">Mycena chlorophos</name>
    <name type="common">Agaric fungus</name>
    <name type="synonym">Agaricus chlorophos</name>
    <dbReference type="NCBI Taxonomy" id="658473"/>
    <lineage>
        <taxon>Eukaryota</taxon>
        <taxon>Fungi</taxon>
        <taxon>Dikarya</taxon>
        <taxon>Basidiomycota</taxon>
        <taxon>Agaricomycotina</taxon>
        <taxon>Agaricomycetes</taxon>
        <taxon>Agaricomycetidae</taxon>
        <taxon>Agaricales</taxon>
        <taxon>Marasmiineae</taxon>
        <taxon>Mycenaceae</taxon>
        <taxon>Mycena</taxon>
    </lineage>
</organism>
<gene>
    <name evidence="3" type="ORF">MCHLO_15392</name>
</gene>
<protein>
    <submittedName>
        <fullName evidence="3">Homeodomain transcriptional factor</fullName>
    </submittedName>
</protein>